<feature type="region of interest" description="Disordered" evidence="5">
    <location>
        <begin position="159"/>
        <end position="179"/>
    </location>
</feature>
<dbReference type="Proteomes" id="UP000799441">
    <property type="component" value="Unassembled WGS sequence"/>
</dbReference>
<feature type="compositionally biased region" description="Polar residues" evidence="5">
    <location>
        <begin position="164"/>
        <end position="178"/>
    </location>
</feature>
<feature type="compositionally biased region" description="Low complexity" evidence="5">
    <location>
        <begin position="944"/>
        <end position="955"/>
    </location>
</feature>
<evidence type="ECO:0000259" key="6">
    <source>
        <dbReference type="PROSITE" id="PS50103"/>
    </source>
</evidence>
<keyword evidence="1 4" id="KW-0479">Metal-binding</keyword>
<feature type="compositionally biased region" description="Low complexity" evidence="5">
    <location>
        <begin position="902"/>
        <end position="919"/>
    </location>
</feature>
<feature type="region of interest" description="Disordered" evidence="5">
    <location>
        <begin position="1"/>
        <end position="46"/>
    </location>
</feature>
<feature type="compositionally biased region" description="Basic and acidic residues" evidence="5">
    <location>
        <begin position="779"/>
        <end position="788"/>
    </location>
</feature>
<dbReference type="SUPFAM" id="SSF90229">
    <property type="entry name" value="CCCH zinc finger"/>
    <property type="match status" value="1"/>
</dbReference>
<keyword evidence="8" id="KW-1185">Reference proteome</keyword>
<evidence type="ECO:0000256" key="3">
    <source>
        <dbReference type="ARBA" id="ARBA00022833"/>
    </source>
</evidence>
<evidence type="ECO:0000313" key="7">
    <source>
        <dbReference type="EMBL" id="KAF2718750.1"/>
    </source>
</evidence>
<evidence type="ECO:0000256" key="4">
    <source>
        <dbReference type="PROSITE-ProRule" id="PRU00723"/>
    </source>
</evidence>
<sequence>MDGQNQAYGGSDLYGDNPQFNNSFDQYFNPAGSGPPQFNDHSWPVNPAPVDYPHITASRAQQAWHQPQVAANRLAAPASNQGTPNAFARSPAHSPASFTQNNFTAYPASTQNYGVYQDPSYNPSFAPAAVQNARFPSGYQSSSATPANQTSTVAPQALNFERPSPQSNDANAHNNPNVQKMPYAAAPTVDQRALAAAIPSGGQSGIFTLISYDALARSTSSQRLGNFVNIGNEAHEWLINRASLPPFVPRKSKNELRKLAGDNPALLEKLGKKAKKDSRLPTDAAKPAEKQVSGDYSSSEDSSSDDDDSEYTSSEEENAEPSPLPPKRPENARDAVEYDTIKALWRSKRQSIDRNSVSKGIVDFWDVVKTIRDRWKSDKEVADAASAKSNKTDAVLAGRVKDQRDMIEAAFKTAVKHGHRGVVEYLGENKSLIFLCYQFLIDRFKAEEMNGALARSILETMSLFTTLTEETLEKTHLVKVLPRYEKKGDAKSKFYAKKIQQNASAATKEQMKKTSATTKPSDSAPTNDVNPSVNKGAGTGQIAGAKRAASGAHVGGATKKMATGDTARPGSTQPGSNRTTVSGLKKAALSRDAAKPVAPSSTSLAAKPKTVTAKPASSGFFSGLQSASRKSAALSAGKPNVGTVSKLGEAKSINPTASASASKPTFSFAETMANLTKPKEEKPVQKPEMEKAKETPPETPEQKAKRLRKESRRHLHVSFRPAEELEQIRYFTHDPEEDLGHDSSQVRDVSDVGGEGRMFKQQHQQMDVDEDEDGGEEEEKLRDFREPSAVDFSIVDQDERKRNYAKFGGGEQQPDATERSARESYESNNLLAVYASASDIPSNPREPPEIEMTGQSNVQSFGEPPAKYEARAKNRKGQPMSQVPQQVGGGLQPGQNSFSTGPSLLSSILQNLPSQQSQQNPPPPQPQAPAAPDLKNILAALQRSAALPTSQSSAAAPPPPAVPSAFAQPPQPSVAPGTQQPNLAQLDIASIMQQLQQTSQQQISGSTPFQGGGSMPFQYQQSSNKHPFYKTKACKYWRDGKCTRGASCSYLHEDS</sequence>
<dbReference type="Gene3D" id="4.10.1000.10">
    <property type="entry name" value="Zinc finger, CCCH-type"/>
    <property type="match status" value="1"/>
</dbReference>
<feature type="compositionally biased region" description="Basic and acidic residues" evidence="5">
    <location>
        <begin position="721"/>
        <end position="750"/>
    </location>
</feature>
<feature type="compositionally biased region" description="Polar residues" evidence="5">
    <location>
        <begin position="505"/>
        <end position="533"/>
    </location>
</feature>
<gene>
    <name evidence="7" type="ORF">K431DRAFT_274106</name>
</gene>
<keyword evidence="3 4" id="KW-0862">Zinc</keyword>
<evidence type="ECO:0000256" key="1">
    <source>
        <dbReference type="ARBA" id="ARBA00022723"/>
    </source>
</evidence>
<dbReference type="GO" id="GO:0008270">
    <property type="term" value="F:zinc ion binding"/>
    <property type="evidence" value="ECO:0007669"/>
    <property type="project" value="UniProtKB-KW"/>
</dbReference>
<dbReference type="PROSITE" id="PS50103">
    <property type="entry name" value="ZF_C3H1"/>
    <property type="match status" value="1"/>
</dbReference>
<feature type="compositionally biased region" description="Pro residues" evidence="5">
    <location>
        <begin position="920"/>
        <end position="929"/>
    </location>
</feature>
<protein>
    <recommendedName>
        <fullName evidence="6">C3H1-type domain-containing protein</fullName>
    </recommendedName>
</protein>
<feature type="compositionally biased region" description="Low complexity" evidence="5">
    <location>
        <begin position="993"/>
        <end position="1002"/>
    </location>
</feature>
<feature type="compositionally biased region" description="Low complexity" evidence="5">
    <location>
        <begin position="605"/>
        <end position="616"/>
    </location>
</feature>
<feature type="compositionally biased region" description="Basic residues" evidence="5">
    <location>
        <begin position="705"/>
        <end position="717"/>
    </location>
</feature>
<feature type="region of interest" description="Disordered" evidence="5">
    <location>
        <begin position="836"/>
        <end position="1022"/>
    </location>
</feature>
<dbReference type="Pfam" id="PF00642">
    <property type="entry name" value="zf-CCCH"/>
    <property type="match status" value="1"/>
</dbReference>
<keyword evidence="2 4" id="KW-0863">Zinc-finger</keyword>
<evidence type="ECO:0000313" key="8">
    <source>
        <dbReference type="Proteomes" id="UP000799441"/>
    </source>
</evidence>
<feature type="zinc finger region" description="C3H1-type" evidence="4">
    <location>
        <begin position="1028"/>
        <end position="1055"/>
    </location>
</feature>
<feature type="domain" description="C3H1-type" evidence="6">
    <location>
        <begin position="1028"/>
        <end position="1055"/>
    </location>
</feature>
<dbReference type="InterPro" id="IPR000571">
    <property type="entry name" value="Znf_CCCH"/>
</dbReference>
<feature type="compositionally biased region" description="Acidic residues" evidence="5">
    <location>
        <begin position="302"/>
        <end position="319"/>
    </location>
</feature>
<proteinExistence type="predicted"/>
<comment type="caution">
    <text evidence="7">The sequence shown here is derived from an EMBL/GenBank/DDBJ whole genome shotgun (WGS) entry which is preliminary data.</text>
</comment>
<evidence type="ECO:0000256" key="2">
    <source>
        <dbReference type="ARBA" id="ARBA00022771"/>
    </source>
</evidence>
<feature type="region of interest" description="Disordered" evidence="5">
    <location>
        <begin position="271"/>
        <end position="333"/>
    </location>
</feature>
<accession>A0A9P4Q3C7</accession>
<feature type="compositionally biased region" description="Acidic residues" evidence="5">
    <location>
        <begin position="767"/>
        <end position="778"/>
    </location>
</feature>
<dbReference type="InterPro" id="IPR036855">
    <property type="entry name" value="Znf_CCCH_sf"/>
</dbReference>
<name>A0A9P4Q3C7_9PEZI</name>
<feature type="region of interest" description="Disordered" evidence="5">
    <location>
        <begin position="674"/>
        <end position="824"/>
    </location>
</feature>
<dbReference type="SMART" id="SM00356">
    <property type="entry name" value="ZnF_C3H1"/>
    <property type="match status" value="1"/>
</dbReference>
<feature type="compositionally biased region" description="Basic and acidic residues" evidence="5">
    <location>
        <begin position="677"/>
        <end position="704"/>
    </location>
</feature>
<dbReference type="EMBL" id="MU003820">
    <property type="protein sequence ID" value="KAF2718750.1"/>
    <property type="molecule type" value="Genomic_DNA"/>
</dbReference>
<feature type="compositionally biased region" description="Polar residues" evidence="5">
    <location>
        <begin position="569"/>
        <end position="582"/>
    </location>
</feature>
<organism evidence="7 8">
    <name type="scientific">Polychaeton citri CBS 116435</name>
    <dbReference type="NCBI Taxonomy" id="1314669"/>
    <lineage>
        <taxon>Eukaryota</taxon>
        <taxon>Fungi</taxon>
        <taxon>Dikarya</taxon>
        <taxon>Ascomycota</taxon>
        <taxon>Pezizomycotina</taxon>
        <taxon>Dothideomycetes</taxon>
        <taxon>Dothideomycetidae</taxon>
        <taxon>Capnodiales</taxon>
        <taxon>Capnodiaceae</taxon>
        <taxon>Polychaeton</taxon>
    </lineage>
</organism>
<reference evidence="7" key="1">
    <citation type="journal article" date="2020" name="Stud. Mycol.">
        <title>101 Dothideomycetes genomes: a test case for predicting lifestyles and emergence of pathogens.</title>
        <authorList>
            <person name="Haridas S."/>
            <person name="Albert R."/>
            <person name="Binder M."/>
            <person name="Bloem J."/>
            <person name="Labutti K."/>
            <person name="Salamov A."/>
            <person name="Andreopoulos B."/>
            <person name="Baker S."/>
            <person name="Barry K."/>
            <person name="Bills G."/>
            <person name="Bluhm B."/>
            <person name="Cannon C."/>
            <person name="Castanera R."/>
            <person name="Culley D."/>
            <person name="Daum C."/>
            <person name="Ezra D."/>
            <person name="Gonzalez J."/>
            <person name="Henrissat B."/>
            <person name="Kuo A."/>
            <person name="Liang C."/>
            <person name="Lipzen A."/>
            <person name="Lutzoni F."/>
            <person name="Magnuson J."/>
            <person name="Mondo S."/>
            <person name="Nolan M."/>
            <person name="Ohm R."/>
            <person name="Pangilinan J."/>
            <person name="Park H.-J."/>
            <person name="Ramirez L."/>
            <person name="Alfaro M."/>
            <person name="Sun H."/>
            <person name="Tritt A."/>
            <person name="Yoshinaga Y."/>
            <person name="Zwiers L.-H."/>
            <person name="Turgeon B."/>
            <person name="Goodwin S."/>
            <person name="Spatafora J."/>
            <person name="Crous P."/>
            <person name="Grigoriev I."/>
        </authorList>
    </citation>
    <scope>NUCLEOTIDE SEQUENCE</scope>
    <source>
        <strain evidence="7">CBS 116435</strain>
    </source>
</reference>
<evidence type="ECO:0000256" key="5">
    <source>
        <dbReference type="SAM" id="MobiDB-lite"/>
    </source>
</evidence>
<feature type="region of interest" description="Disordered" evidence="5">
    <location>
        <begin position="505"/>
        <end position="620"/>
    </location>
</feature>
<dbReference type="AlphaFoldDB" id="A0A9P4Q3C7"/>
<dbReference type="OrthoDB" id="4347at2759"/>